<evidence type="ECO:0000313" key="6">
    <source>
        <dbReference type="EMBL" id="JAI40650.1"/>
    </source>
</evidence>
<proteinExistence type="predicted"/>
<accession>A0A0K8VQ09</accession>
<evidence type="ECO:0000256" key="3">
    <source>
        <dbReference type="ARBA" id="ARBA00022737"/>
    </source>
</evidence>
<dbReference type="PANTHER" id="PTHR24373">
    <property type="entry name" value="SLIT RELATED LEUCINE-RICH REPEAT NEURONAL PROTEIN"/>
    <property type="match status" value="1"/>
</dbReference>
<dbReference type="PANTHER" id="PTHR24373:SF392">
    <property type="entry name" value="NEPHROCAN"/>
    <property type="match status" value="1"/>
</dbReference>
<sequence length="345" mass="39068">MDYKFVLLLLYFGGAAVLSSAQHENIPYEDVKDICEKCVCLTAHDSDKRYHHLLSCTSNRFKHILARWPTEFGKNHDNVDIVATFSYNDIELLQQLPATDAQLTFSCRHCGIKDLQEPTFIDVPNIRRLDLSWNEITSEVLTPGVFRGPFQVTHYEPIELVDLDLSHNKLHQLDKKVFEHTPNLTKLNLSYNDLKVLNEPTVLALTSVTGLQELDLSHTAIKSVSMSIFKSLATLRVLNLAGNQLTSVPDKLQLIGRSLISLNLAQNPIERFSGESFTGLMSLQNLNISYMPVLKTIGKGIFTSLENLRRLDCAYNPKLTEFDMESIYHSSNLTDVSTYTKYILS</sequence>
<dbReference type="Pfam" id="PF13855">
    <property type="entry name" value="LRR_8"/>
    <property type="match status" value="2"/>
</dbReference>
<evidence type="ECO:0000313" key="5">
    <source>
        <dbReference type="EMBL" id="JAI19825.1"/>
    </source>
</evidence>
<name>A0A0K8VQ09_BACLA</name>
<dbReference type="SMART" id="SM00369">
    <property type="entry name" value="LRR_TYP"/>
    <property type="match status" value="6"/>
</dbReference>
<reference evidence="6" key="1">
    <citation type="submission" date="2015-06" db="EMBL/GenBank/DDBJ databases">
        <authorList>
            <person name="Hoefler B.C."/>
            <person name="Straight P.D."/>
        </authorList>
    </citation>
    <scope>NUCLEOTIDE SEQUENCE</scope>
</reference>
<evidence type="ECO:0000256" key="4">
    <source>
        <dbReference type="SAM" id="SignalP"/>
    </source>
</evidence>
<dbReference type="InterPro" id="IPR003591">
    <property type="entry name" value="Leu-rich_rpt_typical-subtyp"/>
</dbReference>
<feature type="chain" id="PRO_5014030127" evidence="4">
    <location>
        <begin position="22"/>
        <end position="345"/>
    </location>
</feature>
<dbReference type="SUPFAM" id="SSF52058">
    <property type="entry name" value="L domain-like"/>
    <property type="match status" value="1"/>
</dbReference>
<protein>
    <submittedName>
        <fullName evidence="6">Tsukushin</fullName>
    </submittedName>
</protein>
<dbReference type="EMBL" id="GDHF01032489">
    <property type="protein sequence ID" value="JAI19825.1"/>
    <property type="molecule type" value="Transcribed_RNA"/>
</dbReference>
<keyword evidence="3" id="KW-0677">Repeat</keyword>
<dbReference type="Pfam" id="PF13516">
    <property type="entry name" value="LRR_6"/>
    <property type="match status" value="1"/>
</dbReference>
<dbReference type="Gene3D" id="3.80.10.10">
    <property type="entry name" value="Ribonuclease Inhibitor"/>
    <property type="match status" value="2"/>
</dbReference>
<dbReference type="EMBL" id="GDHF01011664">
    <property type="protein sequence ID" value="JAI40650.1"/>
    <property type="molecule type" value="Transcribed_RNA"/>
</dbReference>
<gene>
    <name evidence="6" type="primary">TSKU_1</name>
    <name evidence="5" type="synonym">TSKU_0</name>
    <name evidence="5" type="ORF">c0_g1_i1</name>
    <name evidence="6" type="ORF">c0_g1_i3</name>
</gene>
<keyword evidence="1" id="KW-0433">Leucine-rich repeat</keyword>
<dbReference type="Pfam" id="PF13306">
    <property type="entry name" value="LRR_5"/>
    <property type="match status" value="1"/>
</dbReference>
<dbReference type="PRINTS" id="PR00019">
    <property type="entry name" value="LEURICHRPT"/>
</dbReference>
<dbReference type="InterPro" id="IPR032675">
    <property type="entry name" value="LRR_dom_sf"/>
</dbReference>
<dbReference type="AlphaFoldDB" id="A0A0K8VQ09"/>
<dbReference type="InterPro" id="IPR050328">
    <property type="entry name" value="Dev_Immune_Receptor"/>
</dbReference>
<keyword evidence="2 4" id="KW-0732">Signal</keyword>
<feature type="signal peptide" evidence="4">
    <location>
        <begin position="1"/>
        <end position="21"/>
    </location>
</feature>
<evidence type="ECO:0000256" key="1">
    <source>
        <dbReference type="ARBA" id="ARBA00022614"/>
    </source>
</evidence>
<dbReference type="PROSITE" id="PS51450">
    <property type="entry name" value="LRR"/>
    <property type="match status" value="2"/>
</dbReference>
<dbReference type="OrthoDB" id="635273at2759"/>
<dbReference type="InterPro" id="IPR026906">
    <property type="entry name" value="LRR_5"/>
</dbReference>
<organism evidence="6">
    <name type="scientific">Bactrocera latifrons</name>
    <name type="common">Malaysian fruit fly</name>
    <name type="synonym">Chaetodacus latifrons</name>
    <dbReference type="NCBI Taxonomy" id="174628"/>
    <lineage>
        <taxon>Eukaryota</taxon>
        <taxon>Metazoa</taxon>
        <taxon>Ecdysozoa</taxon>
        <taxon>Arthropoda</taxon>
        <taxon>Hexapoda</taxon>
        <taxon>Insecta</taxon>
        <taxon>Pterygota</taxon>
        <taxon>Neoptera</taxon>
        <taxon>Endopterygota</taxon>
        <taxon>Diptera</taxon>
        <taxon>Brachycera</taxon>
        <taxon>Muscomorpha</taxon>
        <taxon>Tephritoidea</taxon>
        <taxon>Tephritidae</taxon>
        <taxon>Bactrocera</taxon>
        <taxon>Bactrocera</taxon>
    </lineage>
</organism>
<evidence type="ECO:0000256" key="2">
    <source>
        <dbReference type="ARBA" id="ARBA00022729"/>
    </source>
</evidence>
<dbReference type="InterPro" id="IPR001611">
    <property type="entry name" value="Leu-rich_rpt"/>
</dbReference>